<dbReference type="Proteomes" id="UP000324832">
    <property type="component" value="Unassembled WGS sequence"/>
</dbReference>
<sequence length="159" mass="17885">MYNCIINNIIFYRNVKVPRVTTPDQLQLEIWTPVLLKELRSLRLYDAGKVDLASCRKCNDGSPSAALYAALLNEHNRIAGELYTLNPFWEDNALFLETRRAVAAVGMAKAELKLQSLGFWRGYSSAIRAGTYAEILSVAPIFDAMINQKLVSSFLKIII</sequence>
<dbReference type="GO" id="GO:0006979">
    <property type="term" value="P:response to oxidative stress"/>
    <property type="evidence" value="ECO:0007669"/>
    <property type="project" value="InterPro"/>
</dbReference>
<gene>
    <name evidence="1" type="ORF">LSINAPIS_LOCUS4724</name>
</gene>
<keyword evidence="2" id="KW-1185">Reference proteome</keyword>
<dbReference type="InterPro" id="IPR037120">
    <property type="entry name" value="Haem_peroxidase_sf_animal"/>
</dbReference>
<dbReference type="InterPro" id="IPR019791">
    <property type="entry name" value="Haem_peroxidase_animal"/>
</dbReference>
<dbReference type="Pfam" id="PF03098">
    <property type="entry name" value="An_peroxidase"/>
    <property type="match status" value="1"/>
</dbReference>
<evidence type="ECO:0000313" key="1">
    <source>
        <dbReference type="EMBL" id="VVC92233.1"/>
    </source>
</evidence>
<dbReference type="SUPFAM" id="SSF48113">
    <property type="entry name" value="Heme-dependent peroxidases"/>
    <property type="match status" value="1"/>
</dbReference>
<name>A0A5E4Q1T2_9NEOP</name>
<accession>A0A5E4Q1T2</accession>
<dbReference type="Gene3D" id="1.10.640.10">
    <property type="entry name" value="Haem peroxidase domain superfamily, animal type"/>
    <property type="match status" value="1"/>
</dbReference>
<proteinExistence type="predicted"/>
<feature type="non-terminal residue" evidence="1">
    <location>
        <position position="159"/>
    </location>
</feature>
<organism evidence="1 2">
    <name type="scientific">Leptidea sinapis</name>
    <dbReference type="NCBI Taxonomy" id="189913"/>
    <lineage>
        <taxon>Eukaryota</taxon>
        <taxon>Metazoa</taxon>
        <taxon>Ecdysozoa</taxon>
        <taxon>Arthropoda</taxon>
        <taxon>Hexapoda</taxon>
        <taxon>Insecta</taxon>
        <taxon>Pterygota</taxon>
        <taxon>Neoptera</taxon>
        <taxon>Endopterygota</taxon>
        <taxon>Lepidoptera</taxon>
        <taxon>Glossata</taxon>
        <taxon>Ditrysia</taxon>
        <taxon>Papilionoidea</taxon>
        <taxon>Pieridae</taxon>
        <taxon>Dismorphiinae</taxon>
        <taxon>Leptidea</taxon>
    </lineage>
</organism>
<reference evidence="1 2" key="1">
    <citation type="submission" date="2017-07" db="EMBL/GenBank/DDBJ databases">
        <authorList>
            <person name="Talla V."/>
            <person name="Backstrom N."/>
        </authorList>
    </citation>
    <scope>NUCLEOTIDE SEQUENCE [LARGE SCALE GENOMIC DNA]</scope>
</reference>
<dbReference type="GO" id="GO:0004601">
    <property type="term" value="F:peroxidase activity"/>
    <property type="evidence" value="ECO:0007669"/>
    <property type="project" value="InterPro"/>
</dbReference>
<protein>
    <submittedName>
        <fullName evidence="1">Uncharacterized protein</fullName>
    </submittedName>
</protein>
<dbReference type="EMBL" id="FZQP02001236">
    <property type="protein sequence ID" value="VVC92233.1"/>
    <property type="molecule type" value="Genomic_DNA"/>
</dbReference>
<dbReference type="PROSITE" id="PS50292">
    <property type="entry name" value="PEROXIDASE_3"/>
    <property type="match status" value="1"/>
</dbReference>
<dbReference type="AlphaFoldDB" id="A0A5E4Q1T2"/>
<dbReference type="GO" id="GO:0020037">
    <property type="term" value="F:heme binding"/>
    <property type="evidence" value="ECO:0007669"/>
    <property type="project" value="InterPro"/>
</dbReference>
<evidence type="ECO:0000313" key="2">
    <source>
        <dbReference type="Proteomes" id="UP000324832"/>
    </source>
</evidence>
<dbReference type="InterPro" id="IPR010255">
    <property type="entry name" value="Haem_peroxidase_sf"/>
</dbReference>